<dbReference type="RefSeq" id="WP_334250441.1">
    <property type="nucleotide sequence ID" value="NZ_JBAKBE010000002.1"/>
</dbReference>
<dbReference type="NCBIfam" id="TIGR02375">
    <property type="entry name" value="pseudoazurin"/>
    <property type="match status" value="1"/>
</dbReference>
<keyword evidence="9" id="KW-0732">Signal</keyword>
<dbReference type="InterPro" id="IPR001235">
    <property type="entry name" value="Copper_blue_Plastocyanin"/>
</dbReference>
<feature type="domain" description="Blue (type 1) copper" evidence="10">
    <location>
        <begin position="30"/>
        <end position="113"/>
    </location>
</feature>
<evidence type="ECO:0000256" key="7">
    <source>
        <dbReference type="ARBA" id="ARBA00023008"/>
    </source>
</evidence>
<dbReference type="Proteomes" id="UP001380822">
    <property type="component" value="Unassembled WGS sequence"/>
</dbReference>
<keyword evidence="12" id="KW-1185">Reference proteome</keyword>
<dbReference type="InterPro" id="IPR000923">
    <property type="entry name" value="BlueCu_1"/>
</dbReference>
<evidence type="ECO:0000259" key="10">
    <source>
        <dbReference type="Pfam" id="PF00127"/>
    </source>
</evidence>
<name>A0ABU7ZKG2_9HYPH</name>
<evidence type="ECO:0000256" key="6">
    <source>
        <dbReference type="ARBA" id="ARBA00022982"/>
    </source>
</evidence>
<keyword evidence="3" id="KW-0813">Transport</keyword>
<dbReference type="PRINTS" id="PR00155">
    <property type="entry name" value="AMICYANIN"/>
</dbReference>
<keyword evidence="6" id="KW-0249">Electron transport</keyword>
<dbReference type="Gene3D" id="2.60.40.420">
    <property type="entry name" value="Cupredoxins - blue copper proteins"/>
    <property type="match status" value="1"/>
</dbReference>
<organism evidence="11 12">
    <name type="scientific">Pannonibacter anstelovis</name>
    <dbReference type="NCBI Taxonomy" id="3121537"/>
    <lineage>
        <taxon>Bacteria</taxon>
        <taxon>Pseudomonadati</taxon>
        <taxon>Pseudomonadota</taxon>
        <taxon>Alphaproteobacteria</taxon>
        <taxon>Hyphomicrobiales</taxon>
        <taxon>Stappiaceae</taxon>
        <taxon>Pannonibacter</taxon>
    </lineage>
</organism>
<comment type="subcellular location">
    <subcellularLocation>
        <location evidence="2">Periplasm</location>
    </subcellularLocation>
</comment>
<accession>A0ABU7ZKG2</accession>
<evidence type="ECO:0000256" key="5">
    <source>
        <dbReference type="ARBA" id="ARBA00022764"/>
    </source>
</evidence>
<dbReference type="InterPro" id="IPR008972">
    <property type="entry name" value="Cupredoxin"/>
</dbReference>
<dbReference type="PRINTS" id="PR00156">
    <property type="entry name" value="COPPERBLUE"/>
</dbReference>
<comment type="cofactor">
    <cofactor evidence="1">
        <name>Cu cation</name>
        <dbReference type="ChEBI" id="CHEBI:23378"/>
    </cofactor>
</comment>
<dbReference type="Pfam" id="PF00127">
    <property type="entry name" value="Copper-bind"/>
    <property type="match status" value="1"/>
</dbReference>
<proteinExistence type="predicted"/>
<feature type="chain" id="PRO_5045648563" description="Pseudoazurin" evidence="9">
    <location>
        <begin position="25"/>
        <end position="149"/>
    </location>
</feature>
<evidence type="ECO:0000256" key="2">
    <source>
        <dbReference type="ARBA" id="ARBA00004418"/>
    </source>
</evidence>
<evidence type="ECO:0000313" key="12">
    <source>
        <dbReference type="Proteomes" id="UP001380822"/>
    </source>
</evidence>
<evidence type="ECO:0000256" key="8">
    <source>
        <dbReference type="NCBIfam" id="TIGR02375"/>
    </source>
</evidence>
<keyword evidence="5" id="KW-0574">Periplasm</keyword>
<evidence type="ECO:0000256" key="1">
    <source>
        <dbReference type="ARBA" id="ARBA00001935"/>
    </source>
</evidence>
<feature type="signal peptide" evidence="9">
    <location>
        <begin position="1"/>
        <end position="24"/>
    </location>
</feature>
<dbReference type="InterPro" id="IPR012745">
    <property type="entry name" value="Pseudoazurin"/>
</dbReference>
<dbReference type="EMBL" id="JBAKBE010000002">
    <property type="protein sequence ID" value="MEH0095630.1"/>
    <property type="molecule type" value="Genomic_DNA"/>
</dbReference>
<sequence length="149" mass="16211">MSRNALLAITLCLTPFSASVSASAADHEVKMLNYGTGGSMVFEPSFLQVEVGDTVTFIPTNSGHNVRSYVVPEGVTAWNTPLDQKTTVTISQPGVYLYYCPPHLMMSMIGMIQAGEAVNRTDLDQKAAKIRSKLVMKGERLDELLAQVK</sequence>
<keyword evidence="4" id="KW-0479">Metal-binding</keyword>
<evidence type="ECO:0000256" key="4">
    <source>
        <dbReference type="ARBA" id="ARBA00022723"/>
    </source>
</evidence>
<evidence type="ECO:0000256" key="3">
    <source>
        <dbReference type="ARBA" id="ARBA00022448"/>
    </source>
</evidence>
<gene>
    <name evidence="11" type="ORF">V6L76_05180</name>
</gene>
<dbReference type="SUPFAM" id="SSF49503">
    <property type="entry name" value="Cupredoxins"/>
    <property type="match status" value="1"/>
</dbReference>
<protein>
    <recommendedName>
        <fullName evidence="8">Pseudoazurin</fullName>
    </recommendedName>
</protein>
<dbReference type="InterPro" id="IPR002386">
    <property type="entry name" value="Amicyanin/Pseudoazurin"/>
</dbReference>
<keyword evidence="7" id="KW-0186">Copper</keyword>
<comment type="caution">
    <text evidence="11">The sequence shown here is derived from an EMBL/GenBank/DDBJ whole genome shotgun (WGS) entry which is preliminary data.</text>
</comment>
<evidence type="ECO:0000313" key="11">
    <source>
        <dbReference type="EMBL" id="MEH0095630.1"/>
    </source>
</evidence>
<reference evidence="11 12" key="1">
    <citation type="submission" date="2024-02" db="EMBL/GenBank/DDBJ databases">
        <title>A new putative Pannonibacter species isolated from two cases of bloodstream infections in paediatric patients.</title>
        <authorList>
            <person name="Castellana S."/>
            <person name="De Laurentiis V."/>
            <person name="Grassi M."/>
            <person name="De Leonardis F."/>
            <person name="Mosca A."/>
            <person name="De Carlo C."/>
            <person name="Sparapano E."/>
            <person name="Ronga L."/>
            <person name="Santacroce L."/>
            <person name="Chironna M."/>
            <person name="De Robertis A."/>
            <person name="Bianco A."/>
            <person name="Del Sambro L."/>
            <person name="Capozzi L."/>
            <person name="Parisi A."/>
        </authorList>
    </citation>
    <scope>NUCLEOTIDE SEQUENCE [LARGE SCALE GENOMIC DNA]</scope>
    <source>
        <strain evidence="11 12">Pt2</strain>
    </source>
</reference>
<evidence type="ECO:0000256" key="9">
    <source>
        <dbReference type="SAM" id="SignalP"/>
    </source>
</evidence>